<evidence type="ECO:0000313" key="2">
    <source>
        <dbReference type="Proteomes" id="UP000243605"/>
    </source>
</evidence>
<dbReference type="InterPro" id="IPR036249">
    <property type="entry name" value="Thioredoxin-like_sf"/>
</dbReference>
<proteinExistence type="predicted"/>
<dbReference type="Pfam" id="PF07315">
    <property type="entry name" value="DUF1462"/>
    <property type="match status" value="1"/>
</dbReference>
<dbReference type="AlphaFoldDB" id="A0A662Z5J5"/>
<sequence>MRVAVKIYGRDVICASCVNAPGSKDTYEWLEALLPKKYTDTDFRFSYIDLDNAENLSDHDDSLIEQINDDELFYPLVTMNDEVVQDGYVNLKPIYRWLDGQKENAQ</sequence>
<dbReference type="OrthoDB" id="2389679at2"/>
<dbReference type="Gene3D" id="3.40.30.30">
    <property type="entry name" value="Hypothetical protein sa0798"/>
    <property type="match status" value="1"/>
</dbReference>
<keyword evidence="2" id="KW-1185">Reference proteome</keyword>
<dbReference type="EMBL" id="FOIT01000003">
    <property type="protein sequence ID" value="SEW01860.1"/>
    <property type="molecule type" value="Genomic_DNA"/>
</dbReference>
<dbReference type="SUPFAM" id="SSF52833">
    <property type="entry name" value="Thioredoxin-like"/>
    <property type="match status" value="1"/>
</dbReference>
<dbReference type="Proteomes" id="UP000243605">
    <property type="component" value="Unassembled WGS sequence"/>
</dbReference>
<organism evidence="1 2">
    <name type="scientific">Aliicoccus persicus</name>
    <dbReference type="NCBI Taxonomy" id="930138"/>
    <lineage>
        <taxon>Bacteria</taxon>
        <taxon>Bacillati</taxon>
        <taxon>Bacillota</taxon>
        <taxon>Bacilli</taxon>
        <taxon>Bacillales</taxon>
        <taxon>Staphylococcaceae</taxon>
        <taxon>Aliicoccus</taxon>
    </lineage>
</organism>
<dbReference type="InterPro" id="IPR009190">
    <property type="entry name" value="DUF1462"/>
</dbReference>
<evidence type="ECO:0000313" key="1">
    <source>
        <dbReference type="EMBL" id="SEW01860.1"/>
    </source>
</evidence>
<gene>
    <name evidence="1" type="ORF">SAMN05192557_1260</name>
</gene>
<reference evidence="1 2" key="1">
    <citation type="submission" date="2016-10" db="EMBL/GenBank/DDBJ databases">
        <authorList>
            <person name="Varghese N."/>
            <person name="Submissions S."/>
        </authorList>
    </citation>
    <scope>NUCLEOTIDE SEQUENCE [LARGE SCALE GENOMIC DNA]</scope>
    <source>
        <strain evidence="1 2">IBRC-M10081</strain>
    </source>
</reference>
<name>A0A662Z5J5_9STAP</name>
<protein>
    <submittedName>
        <fullName evidence="1">Disulfide oxidoreductase YuzD</fullName>
    </submittedName>
</protein>
<dbReference type="InterPro" id="IPR038218">
    <property type="entry name" value="YuzD-like_sp"/>
</dbReference>
<accession>A0A662Z5J5</accession>
<dbReference type="RefSeq" id="WP_091474925.1">
    <property type="nucleotide sequence ID" value="NZ_FOIT01000003.1"/>
</dbReference>